<dbReference type="PROSITE" id="PS51892">
    <property type="entry name" value="SUBTILASE"/>
    <property type="match status" value="1"/>
</dbReference>
<evidence type="ECO:0000259" key="10">
    <source>
        <dbReference type="Pfam" id="PF05922"/>
    </source>
</evidence>
<keyword evidence="13" id="KW-1185">Reference proteome</keyword>
<dbReference type="InterPro" id="IPR041469">
    <property type="entry name" value="Subtilisin-like_FN3"/>
</dbReference>
<comment type="caution">
    <text evidence="12">The sequence shown here is derived from an EMBL/GenBank/DDBJ whole genome shotgun (WGS) entry which is preliminary data.</text>
</comment>
<feature type="active site" description="Charge relay system" evidence="6 7">
    <location>
        <position position="80"/>
    </location>
</feature>
<feature type="active site" description="Charge relay system" evidence="6 7">
    <location>
        <position position="424"/>
    </location>
</feature>
<dbReference type="Pfam" id="PF05922">
    <property type="entry name" value="Inhibitor_I9"/>
    <property type="match status" value="1"/>
</dbReference>
<dbReference type="InterPro" id="IPR045051">
    <property type="entry name" value="SBT"/>
</dbReference>
<dbReference type="PRINTS" id="PR00723">
    <property type="entry name" value="SUBTILISIN"/>
</dbReference>
<dbReference type="Gene3D" id="3.50.30.30">
    <property type="match status" value="2"/>
</dbReference>
<dbReference type="AlphaFoldDB" id="A0ABC8QSG5"/>
<feature type="domain" description="Inhibitor I9" evidence="10">
    <location>
        <begin position="7"/>
        <end position="51"/>
    </location>
</feature>
<dbReference type="InterPro" id="IPR034197">
    <property type="entry name" value="Peptidases_S8_3"/>
</dbReference>
<dbReference type="InterPro" id="IPR010259">
    <property type="entry name" value="S8pro/Inhibitor_I9"/>
</dbReference>
<dbReference type="Pfam" id="PF00082">
    <property type="entry name" value="Peptidase_S8"/>
    <property type="match status" value="1"/>
</dbReference>
<gene>
    <name evidence="12" type="ORF">ILEXP_LOCUS2644</name>
</gene>
<dbReference type="GO" id="GO:0006508">
    <property type="term" value="P:proteolysis"/>
    <property type="evidence" value="ECO:0007669"/>
    <property type="project" value="UniProtKB-KW"/>
</dbReference>
<evidence type="ECO:0000256" key="5">
    <source>
        <dbReference type="ARBA" id="ARBA00022825"/>
    </source>
</evidence>
<dbReference type="InterPro" id="IPR036852">
    <property type="entry name" value="Peptidase_S8/S53_dom_sf"/>
</dbReference>
<dbReference type="Pfam" id="PF17766">
    <property type="entry name" value="fn3_6"/>
    <property type="match status" value="1"/>
</dbReference>
<feature type="domain" description="Subtilisin-like protease fibronectin type-III" evidence="11">
    <location>
        <begin position="548"/>
        <end position="645"/>
    </location>
</feature>
<evidence type="ECO:0000259" key="11">
    <source>
        <dbReference type="Pfam" id="PF17766"/>
    </source>
</evidence>
<name>A0ABC8QSG5_9AQUA</name>
<evidence type="ECO:0000256" key="4">
    <source>
        <dbReference type="ARBA" id="ARBA00022801"/>
    </source>
</evidence>
<organism evidence="12 13">
    <name type="scientific">Ilex paraguariensis</name>
    <name type="common">yerba mate</name>
    <dbReference type="NCBI Taxonomy" id="185542"/>
    <lineage>
        <taxon>Eukaryota</taxon>
        <taxon>Viridiplantae</taxon>
        <taxon>Streptophyta</taxon>
        <taxon>Embryophyta</taxon>
        <taxon>Tracheophyta</taxon>
        <taxon>Spermatophyta</taxon>
        <taxon>Magnoliopsida</taxon>
        <taxon>eudicotyledons</taxon>
        <taxon>Gunneridae</taxon>
        <taxon>Pentapetalae</taxon>
        <taxon>asterids</taxon>
        <taxon>campanulids</taxon>
        <taxon>Aquifoliales</taxon>
        <taxon>Aquifoliaceae</taxon>
        <taxon>Ilex</taxon>
    </lineage>
</organism>
<dbReference type="EMBL" id="CAUOFW020000725">
    <property type="protein sequence ID" value="CAK9135681.1"/>
    <property type="molecule type" value="Genomic_DNA"/>
</dbReference>
<dbReference type="FunFam" id="2.60.40.2310:FF:000001">
    <property type="entry name" value="Subtilisin-like protease SBT1.5"/>
    <property type="match status" value="1"/>
</dbReference>
<accession>A0ABC8QSG5</accession>
<feature type="compositionally biased region" description="Basic and acidic residues" evidence="8">
    <location>
        <begin position="136"/>
        <end position="145"/>
    </location>
</feature>
<keyword evidence="5 7" id="KW-0720">Serine protease</keyword>
<dbReference type="Gene3D" id="3.40.50.200">
    <property type="entry name" value="Peptidase S8/S53 domain"/>
    <property type="match status" value="2"/>
</dbReference>
<evidence type="ECO:0000259" key="9">
    <source>
        <dbReference type="Pfam" id="PF00082"/>
    </source>
</evidence>
<proteinExistence type="inferred from homology"/>
<feature type="domain" description="Peptidase S8/S53" evidence="9">
    <location>
        <begin position="72"/>
        <end position="491"/>
    </location>
</feature>
<dbReference type="Gene3D" id="3.30.70.80">
    <property type="entry name" value="Peptidase S8 propeptide/proteinase inhibitor I9"/>
    <property type="match status" value="1"/>
</dbReference>
<comment type="similarity">
    <text evidence="1 7">Belongs to the peptidase S8 family.</text>
</comment>
<dbReference type="InterPro" id="IPR023828">
    <property type="entry name" value="Peptidase_S8_Ser-AS"/>
</dbReference>
<dbReference type="InterPro" id="IPR000209">
    <property type="entry name" value="Peptidase_S8/S53_dom"/>
</dbReference>
<dbReference type="InterPro" id="IPR037045">
    <property type="entry name" value="S8pro/Inhibitor_I9_sf"/>
</dbReference>
<protein>
    <recommendedName>
        <fullName evidence="14">Cucumisin</fullName>
    </recommendedName>
</protein>
<keyword evidence="2 7" id="KW-0645">Protease</keyword>
<dbReference type="CDD" id="cd04852">
    <property type="entry name" value="Peptidases_S8_3"/>
    <property type="match status" value="1"/>
</dbReference>
<dbReference type="Proteomes" id="UP001642360">
    <property type="component" value="Unassembled WGS sequence"/>
</dbReference>
<evidence type="ECO:0000256" key="1">
    <source>
        <dbReference type="ARBA" id="ARBA00011073"/>
    </source>
</evidence>
<dbReference type="PANTHER" id="PTHR10795">
    <property type="entry name" value="PROPROTEIN CONVERTASE SUBTILISIN/KEXIN"/>
    <property type="match status" value="1"/>
</dbReference>
<keyword evidence="4 7" id="KW-0378">Hydrolase</keyword>
<dbReference type="InterPro" id="IPR015500">
    <property type="entry name" value="Peptidase_S8_subtilisin-rel"/>
</dbReference>
<dbReference type="SUPFAM" id="SSF52743">
    <property type="entry name" value="Subtilisin-like"/>
    <property type="match status" value="1"/>
</dbReference>
<evidence type="ECO:0000256" key="3">
    <source>
        <dbReference type="ARBA" id="ARBA00022729"/>
    </source>
</evidence>
<feature type="active site" description="Charge relay system" evidence="6 7">
    <location>
        <position position="144"/>
    </location>
</feature>
<dbReference type="Gene3D" id="2.60.40.2310">
    <property type="match status" value="1"/>
</dbReference>
<evidence type="ECO:0000313" key="12">
    <source>
        <dbReference type="EMBL" id="CAK9135681.1"/>
    </source>
</evidence>
<evidence type="ECO:0008006" key="14">
    <source>
        <dbReference type="Google" id="ProtNLM"/>
    </source>
</evidence>
<feature type="region of interest" description="Disordered" evidence="8">
    <location>
        <begin position="133"/>
        <end position="152"/>
    </location>
</feature>
<sequence>MACSTVSESVLYTYKRSFHGFVMKLTKEEKQKVSDMLGVVSVFPNGKKQLHTTRSWDFLGFSEHVNRSNIESDIIIGVLDTGIWPESDSFIDEGFGPPPSKWKGSCQNFENFTCNNKIIGARYYHANGSLGEEDFESPRDSDGHGTHTSSTAAGGLVSMASLMGFGLDSSRRGSISTCCCVQTFDDAIADGVDILSVSLGALSGSLPSDYFDDSIAIGAFHAMKNGILTSASAGNDGPDLATIGNYSPWIVTVGANTIDRTFSTKVQLGNKMVYEGVSINTFDLKNSMYPMIYAGNAPNITGGFNRSLSSQHCRPAGAKDVAYSFPLPATYVGENDGASIFIYLNSTSNATATILKSTEVNDTLAPFVASLSSRGPNPITSDILKPDIAAPGIEILAAWSLNGPLSGVLGDKRREAYNIISGTSMACPHVTGVAAYVKSFHPSWSPAAIKSALMTTASPMDVAASSNAEDAYGAATPLGVATTPDAEFGYGAGHVNPTKAVDPGLIYDAGEIDYVKFLCGQGYNTTNLRQVTGDNTTCSEARNGIVWDLNLPSFALSTSPVISFSQNFSRTVTNVGSPRSTYNAKITAPQSVKIQVEPTVLPFTSLEQKLSFVVKVEGRIGSNTIESASLVWDDGVHQVRSPIVVYSLS</sequence>
<dbReference type="GO" id="GO:0004252">
    <property type="term" value="F:serine-type endopeptidase activity"/>
    <property type="evidence" value="ECO:0007669"/>
    <property type="project" value="UniProtKB-UniRule"/>
</dbReference>
<keyword evidence="3" id="KW-0732">Signal</keyword>
<reference evidence="12 13" key="1">
    <citation type="submission" date="2024-02" db="EMBL/GenBank/DDBJ databases">
        <authorList>
            <person name="Vignale AGUSTIN F."/>
            <person name="Sosa J E."/>
            <person name="Modenutti C."/>
        </authorList>
    </citation>
    <scope>NUCLEOTIDE SEQUENCE [LARGE SCALE GENOMIC DNA]</scope>
</reference>
<evidence type="ECO:0000256" key="8">
    <source>
        <dbReference type="SAM" id="MobiDB-lite"/>
    </source>
</evidence>
<evidence type="ECO:0000256" key="6">
    <source>
        <dbReference type="PIRSR" id="PIRSR615500-1"/>
    </source>
</evidence>
<dbReference type="PROSITE" id="PS00138">
    <property type="entry name" value="SUBTILASE_SER"/>
    <property type="match status" value="1"/>
</dbReference>
<evidence type="ECO:0000313" key="13">
    <source>
        <dbReference type="Proteomes" id="UP001642360"/>
    </source>
</evidence>
<evidence type="ECO:0000256" key="7">
    <source>
        <dbReference type="PROSITE-ProRule" id="PRU01240"/>
    </source>
</evidence>
<evidence type="ECO:0000256" key="2">
    <source>
        <dbReference type="ARBA" id="ARBA00022670"/>
    </source>
</evidence>